<dbReference type="EMBL" id="NPIC01000003">
    <property type="protein sequence ID" value="RDL37396.1"/>
    <property type="molecule type" value="Genomic_DNA"/>
</dbReference>
<comment type="caution">
    <text evidence="3">The sequence shown here is derived from an EMBL/GenBank/DDBJ whole genome shotgun (WGS) entry which is preliminary data.</text>
</comment>
<dbReference type="InterPro" id="IPR001810">
    <property type="entry name" value="F-box_dom"/>
</dbReference>
<reference evidence="3 4" key="1">
    <citation type="journal article" date="2018" name="IMA Fungus">
        <title>IMA Genome-F 9: Draft genome sequence of Annulohypoxylon stygium, Aspergillus mulundensis, Berkeleyomyces basicola (syn. Thielaviopsis basicola), Ceratocystis smalleyi, two Cercospora beticola strains, Coleophoma cylindrospora, Fusarium fracticaudum, Phialophora cf. hyalina, and Morchella septimelata.</title>
        <authorList>
            <person name="Wingfield B.D."/>
            <person name="Bills G.F."/>
            <person name="Dong Y."/>
            <person name="Huang W."/>
            <person name="Nel W.J."/>
            <person name="Swalarsk-Parry B.S."/>
            <person name="Vaghefi N."/>
            <person name="Wilken P.M."/>
            <person name="An Z."/>
            <person name="de Beer Z.W."/>
            <person name="De Vos L."/>
            <person name="Chen L."/>
            <person name="Duong T.A."/>
            <person name="Gao Y."/>
            <person name="Hammerbacher A."/>
            <person name="Kikkert J.R."/>
            <person name="Li Y."/>
            <person name="Li H."/>
            <person name="Li K."/>
            <person name="Li Q."/>
            <person name="Liu X."/>
            <person name="Ma X."/>
            <person name="Naidoo K."/>
            <person name="Pethybridge S.J."/>
            <person name="Sun J."/>
            <person name="Steenkamp E.T."/>
            <person name="van der Nest M.A."/>
            <person name="van Wyk S."/>
            <person name="Wingfield M.J."/>
            <person name="Xiong C."/>
            <person name="Yue Q."/>
            <person name="Zhang X."/>
        </authorList>
    </citation>
    <scope>NUCLEOTIDE SEQUENCE [LARGE SCALE GENOMIC DNA]</scope>
    <source>
        <strain evidence="3 4">BP 5553</strain>
    </source>
</reference>
<keyword evidence="4" id="KW-1185">Reference proteome</keyword>
<sequence length="992" mass="109842">MATLARYLGFRRNKSQWENPRSSIGELRGVVRNGRYSCWEAVGPVREAWSRLGPEIKDYVENFCKYGPALSLEIYMIGRTEDTAAPKVLICSADLIARKSVRKEIMGSGIMDKYPAIGLGDTARLPDLLAQEDVESTLVLNSTNGEEIDVLSTPSDSAFGRRLFIPRRYGGPLRPATAGPILHINSKVYQLTVGHAFLELDDVAPPEVQSSTLDDCDFDGQSDSEDGDSCVDLHMAGKRNPTSSNILSQNSCAPVNSGLGSKLSDTPPSESPLSRATQPLPSSGAILLAPKTEGMVPQKLDRIGKLALGSEIGTNGSLDYALVELEGRYRFGRNEVACGLNSSQRWLRVTPPSKIGPGNVNVITMTASSGFLSGTMCATASYMRLPNQRTLQELYLVHLDGKLANGDCGSCVIDQNAGHLYGHIVAGNMGTGLAYIVPAMQVFKDISDRLGDVALVPGVKPKRTGLDSSRVVELGSKQYFSQLQHTTNPGGENNSREQIAHVISVPAVSSDLPISPHLPLNQSEINSAWNPSQPWTNSRGRSSSNPIQRLKSKLSVIKPMRPSLKVAIKRQANEEGNSRHVKRSTFEQHFFKLPGDIQAQIIASLRIPDILNLRTTSRNWHYLISLNEVPISRMFLELNPVPPFAICLYPLPDALDINLRYICGLWHRLFVASKLSTMMTEWITTEIFLRKTEIERVEFLPQKARMRRRLVPLLFTIFHFFETYRQLYLEHILKHGPSLLRITDATNAVELQIMKMYDSETLLQAHQAFPLLLSFLHRRLRPPSYLGRVEKSIRGYRKGPPPEHVQAAILCIGGLKLLARLSDINHYDLRMMAVDTWYAFISQEGMHPRDQSYGLTSVRGRHSRLASFNKPAATANIVCATSTSTRTSADHSDASTSSSQVFETSMAAGPPMGSLSGEHVHLLLQGLPRLQSIWIPTAEALLFAKHAVERRQDIKRNAQVHQELVNPEITQADELFYGKAVYDIIQEDGTLS</sequence>
<dbReference type="AlphaFoldDB" id="A0A370TPE4"/>
<proteinExistence type="predicted"/>
<evidence type="ECO:0000313" key="4">
    <source>
        <dbReference type="Proteomes" id="UP000254866"/>
    </source>
</evidence>
<feature type="region of interest" description="Disordered" evidence="1">
    <location>
        <begin position="257"/>
        <end position="283"/>
    </location>
</feature>
<protein>
    <recommendedName>
        <fullName evidence="2">F-box domain-containing protein</fullName>
    </recommendedName>
</protein>
<evidence type="ECO:0000313" key="3">
    <source>
        <dbReference type="EMBL" id="RDL37396.1"/>
    </source>
</evidence>
<evidence type="ECO:0000259" key="2">
    <source>
        <dbReference type="PROSITE" id="PS50181"/>
    </source>
</evidence>
<dbReference type="PROSITE" id="PS50181">
    <property type="entry name" value="FBOX"/>
    <property type="match status" value="1"/>
</dbReference>
<dbReference type="RefSeq" id="XP_031870052.1">
    <property type="nucleotide sequence ID" value="XM_032013452.1"/>
</dbReference>
<name>A0A370TPE4_9HELO</name>
<accession>A0A370TPE4</accession>
<dbReference type="GeneID" id="43597678"/>
<feature type="region of interest" description="Disordered" evidence="1">
    <location>
        <begin position="208"/>
        <end position="236"/>
    </location>
</feature>
<dbReference type="Pfam" id="PF00646">
    <property type="entry name" value="F-box"/>
    <property type="match status" value="1"/>
</dbReference>
<evidence type="ECO:0000256" key="1">
    <source>
        <dbReference type="SAM" id="MobiDB-lite"/>
    </source>
</evidence>
<dbReference type="InterPro" id="IPR036047">
    <property type="entry name" value="F-box-like_dom_sf"/>
</dbReference>
<feature type="compositionally biased region" description="Acidic residues" evidence="1">
    <location>
        <begin position="214"/>
        <end position="229"/>
    </location>
</feature>
<organism evidence="3 4">
    <name type="scientific">Venustampulla echinocandica</name>
    <dbReference type="NCBI Taxonomy" id="2656787"/>
    <lineage>
        <taxon>Eukaryota</taxon>
        <taxon>Fungi</taxon>
        <taxon>Dikarya</taxon>
        <taxon>Ascomycota</taxon>
        <taxon>Pezizomycotina</taxon>
        <taxon>Leotiomycetes</taxon>
        <taxon>Helotiales</taxon>
        <taxon>Pleuroascaceae</taxon>
        <taxon>Venustampulla</taxon>
    </lineage>
</organism>
<dbReference type="Proteomes" id="UP000254866">
    <property type="component" value="Unassembled WGS sequence"/>
</dbReference>
<dbReference type="SUPFAM" id="SSF81383">
    <property type="entry name" value="F-box domain"/>
    <property type="match status" value="1"/>
</dbReference>
<feature type="domain" description="F-box" evidence="2">
    <location>
        <begin position="587"/>
        <end position="638"/>
    </location>
</feature>
<gene>
    <name evidence="3" type="ORF">BP5553_04829</name>
</gene>
<dbReference type="OrthoDB" id="5396937at2759"/>
<feature type="compositionally biased region" description="Polar residues" evidence="1">
    <location>
        <begin position="263"/>
        <end position="281"/>
    </location>
</feature>